<comment type="caution">
    <text evidence="1">The sequence shown here is derived from an EMBL/GenBank/DDBJ whole genome shotgun (WGS) entry which is preliminary data.</text>
</comment>
<proteinExistence type="predicted"/>
<name>A0A392U9T5_9FABA</name>
<dbReference type="EMBL" id="LXQA010772402">
    <property type="protein sequence ID" value="MCI70271.1"/>
    <property type="molecule type" value="Genomic_DNA"/>
</dbReference>
<reference evidence="1 2" key="1">
    <citation type="journal article" date="2018" name="Front. Plant Sci.">
        <title>Red Clover (Trifolium pratense) and Zigzag Clover (T. medium) - A Picture of Genomic Similarities and Differences.</title>
        <authorList>
            <person name="Dluhosova J."/>
            <person name="Istvanek J."/>
            <person name="Nedelnik J."/>
            <person name="Repkova J."/>
        </authorList>
    </citation>
    <scope>NUCLEOTIDE SEQUENCE [LARGE SCALE GENOMIC DNA]</scope>
    <source>
        <strain evidence="2">cv. 10/8</strain>
        <tissue evidence="1">Leaf</tissue>
    </source>
</reference>
<dbReference type="Proteomes" id="UP000265520">
    <property type="component" value="Unassembled WGS sequence"/>
</dbReference>
<dbReference type="AlphaFoldDB" id="A0A392U9T5"/>
<evidence type="ECO:0000313" key="1">
    <source>
        <dbReference type="EMBL" id="MCI70271.1"/>
    </source>
</evidence>
<sequence length="48" mass="5655">HQAPAHPAGPTIDPILQNWFYHTWDQNASNHRAMTAMHDSMYRMHLQE</sequence>
<feature type="non-terminal residue" evidence="1">
    <location>
        <position position="1"/>
    </location>
</feature>
<evidence type="ECO:0000313" key="2">
    <source>
        <dbReference type="Proteomes" id="UP000265520"/>
    </source>
</evidence>
<protein>
    <submittedName>
        <fullName evidence="1">Uncharacterized protein</fullName>
    </submittedName>
</protein>
<keyword evidence="2" id="KW-1185">Reference proteome</keyword>
<organism evidence="1 2">
    <name type="scientific">Trifolium medium</name>
    <dbReference type="NCBI Taxonomy" id="97028"/>
    <lineage>
        <taxon>Eukaryota</taxon>
        <taxon>Viridiplantae</taxon>
        <taxon>Streptophyta</taxon>
        <taxon>Embryophyta</taxon>
        <taxon>Tracheophyta</taxon>
        <taxon>Spermatophyta</taxon>
        <taxon>Magnoliopsida</taxon>
        <taxon>eudicotyledons</taxon>
        <taxon>Gunneridae</taxon>
        <taxon>Pentapetalae</taxon>
        <taxon>rosids</taxon>
        <taxon>fabids</taxon>
        <taxon>Fabales</taxon>
        <taxon>Fabaceae</taxon>
        <taxon>Papilionoideae</taxon>
        <taxon>50 kb inversion clade</taxon>
        <taxon>NPAAA clade</taxon>
        <taxon>Hologalegina</taxon>
        <taxon>IRL clade</taxon>
        <taxon>Trifolieae</taxon>
        <taxon>Trifolium</taxon>
    </lineage>
</organism>
<accession>A0A392U9T5</accession>